<proteinExistence type="predicted"/>
<protein>
    <submittedName>
        <fullName evidence="1">Uncharacterized protein</fullName>
    </submittedName>
</protein>
<sequence>MLADFTPPAPGSLPTTYDATQHAKHGKKHLLIANYAPNALECPCKALETACNAPPINLYS</sequence>
<organism evidence="1">
    <name type="scientific">virus sp. ctqEG8</name>
    <dbReference type="NCBI Taxonomy" id="2827998"/>
    <lineage>
        <taxon>Viruses</taxon>
    </lineage>
</organism>
<name>A0A8S5RFF5_9VIRU</name>
<accession>A0A8S5RFF5</accession>
<dbReference type="EMBL" id="BK059100">
    <property type="protein sequence ID" value="DAE29891.1"/>
    <property type="molecule type" value="Genomic_DNA"/>
</dbReference>
<reference evidence="1" key="1">
    <citation type="journal article" date="2021" name="Proc. Natl. Acad. Sci. U.S.A.">
        <title>A Catalog of Tens of Thousands of Viruses from Human Metagenomes Reveals Hidden Associations with Chronic Diseases.</title>
        <authorList>
            <person name="Tisza M.J."/>
            <person name="Buck C.B."/>
        </authorList>
    </citation>
    <scope>NUCLEOTIDE SEQUENCE</scope>
    <source>
        <strain evidence="1">CtqEG8</strain>
    </source>
</reference>
<evidence type="ECO:0000313" key="1">
    <source>
        <dbReference type="EMBL" id="DAE29891.1"/>
    </source>
</evidence>